<evidence type="ECO:0000259" key="1">
    <source>
        <dbReference type="Pfam" id="PF03721"/>
    </source>
</evidence>
<dbReference type="SUPFAM" id="SSF51735">
    <property type="entry name" value="NAD(P)-binding Rossmann-fold domains"/>
    <property type="match status" value="1"/>
</dbReference>
<feature type="non-terminal residue" evidence="2">
    <location>
        <position position="1"/>
    </location>
</feature>
<sequence>KINLLKQGKVPIYEPNLDELIEKNIKENRLFFSTDSKKSIQKSEIIFICKGTPSQPNGQVNLKYVEDAAIEIGRAINDYKIIVNKSTVPIGSYSSFIVSIAFLLDEPITILSVKNTSYIAEPSLKNSGQETTSKGTFLFNFSCSSFIIIETQSPEPMGTVLLLTIIL</sequence>
<name>X0ZG05_9ZZZZ</name>
<dbReference type="GO" id="GO:0016616">
    <property type="term" value="F:oxidoreductase activity, acting on the CH-OH group of donors, NAD or NADP as acceptor"/>
    <property type="evidence" value="ECO:0007669"/>
    <property type="project" value="InterPro"/>
</dbReference>
<comment type="caution">
    <text evidence="2">The sequence shown here is derived from an EMBL/GenBank/DDBJ whole genome shotgun (WGS) entry which is preliminary data.</text>
</comment>
<protein>
    <recommendedName>
        <fullName evidence="1">UDP-glucose/GDP-mannose dehydrogenase N-terminal domain-containing protein</fullName>
    </recommendedName>
</protein>
<dbReference type="Pfam" id="PF03721">
    <property type="entry name" value="UDPG_MGDP_dh_N"/>
    <property type="match status" value="1"/>
</dbReference>
<dbReference type="EMBL" id="BART01005614">
    <property type="protein sequence ID" value="GAG68229.1"/>
    <property type="molecule type" value="Genomic_DNA"/>
</dbReference>
<accession>X0ZG05</accession>
<dbReference type="InterPro" id="IPR001732">
    <property type="entry name" value="UDP-Glc/GDP-Man_DH_N"/>
</dbReference>
<proteinExistence type="predicted"/>
<dbReference type="AlphaFoldDB" id="X0ZG05"/>
<dbReference type="GO" id="GO:0051287">
    <property type="term" value="F:NAD binding"/>
    <property type="evidence" value="ECO:0007669"/>
    <property type="project" value="InterPro"/>
</dbReference>
<evidence type="ECO:0000313" key="2">
    <source>
        <dbReference type="EMBL" id="GAG68229.1"/>
    </source>
</evidence>
<feature type="domain" description="UDP-glucose/GDP-mannose dehydrogenase N-terminal" evidence="1">
    <location>
        <begin position="1"/>
        <end position="100"/>
    </location>
</feature>
<dbReference type="Gene3D" id="3.40.50.720">
    <property type="entry name" value="NAD(P)-binding Rossmann-like Domain"/>
    <property type="match status" value="1"/>
</dbReference>
<dbReference type="PANTHER" id="PTHR43750">
    <property type="entry name" value="UDP-GLUCOSE 6-DEHYDROGENASE TUAD"/>
    <property type="match status" value="1"/>
</dbReference>
<organism evidence="2">
    <name type="scientific">marine sediment metagenome</name>
    <dbReference type="NCBI Taxonomy" id="412755"/>
    <lineage>
        <taxon>unclassified sequences</taxon>
        <taxon>metagenomes</taxon>
        <taxon>ecological metagenomes</taxon>
    </lineage>
</organism>
<dbReference type="InterPro" id="IPR036291">
    <property type="entry name" value="NAD(P)-bd_dom_sf"/>
</dbReference>
<reference evidence="2" key="1">
    <citation type="journal article" date="2014" name="Front. Microbiol.">
        <title>High frequency of phylogenetically diverse reductive dehalogenase-homologous genes in deep subseafloor sedimentary metagenomes.</title>
        <authorList>
            <person name="Kawai M."/>
            <person name="Futagami T."/>
            <person name="Toyoda A."/>
            <person name="Takaki Y."/>
            <person name="Nishi S."/>
            <person name="Hori S."/>
            <person name="Arai W."/>
            <person name="Tsubouchi T."/>
            <person name="Morono Y."/>
            <person name="Uchiyama I."/>
            <person name="Ito T."/>
            <person name="Fujiyama A."/>
            <person name="Inagaki F."/>
            <person name="Takami H."/>
        </authorList>
    </citation>
    <scope>NUCLEOTIDE SEQUENCE</scope>
    <source>
        <strain evidence="2">Expedition CK06-06</strain>
    </source>
</reference>
<gene>
    <name evidence="2" type="ORF">S01H4_12883</name>
</gene>
<dbReference type="PANTHER" id="PTHR43750:SF3">
    <property type="entry name" value="UDP-GLUCOSE 6-DEHYDROGENASE TUAD"/>
    <property type="match status" value="1"/>
</dbReference>